<evidence type="ECO:0000313" key="6">
    <source>
        <dbReference type="EMBL" id="ONH27552.1"/>
    </source>
</evidence>
<feature type="domain" description="Luciferase-like" evidence="5">
    <location>
        <begin position="25"/>
        <end position="330"/>
    </location>
</feature>
<dbReference type="GO" id="GO:0046306">
    <property type="term" value="P:alkanesulfonate catabolic process"/>
    <property type="evidence" value="ECO:0007669"/>
    <property type="project" value="TreeGrafter"/>
</dbReference>
<dbReference type="PANTHER" id="PTHR42847">
    <property type="entry name" value="ALKANESULFONATE MONOOXYGENASE"/>
    <property type="match status" value="1"/>
</dbReference>
<organism evidence="6 7">
    <name type="scientific">Pseudofrankia asymbiotica</name>
    <dbReference type="NCBI Taxonomy" id="1834516"/>
    <lineage>
        <taxon>Bacteria</taxon>
        <taxon>Bacillati</taxon>
        <taxon>Actinomycetota</taxon>
        <taxon>Actinomycetes</taxon>
        <taxon>Frankiales</taxon>
        <taxon>Frankiaceae</taxon>
        <taxon>Pseudofrankia</taxon>
    </lineage>
</organism>
<evidence type="ECO:0000313" key="7">
    <source>
        <dbReference type="Proteomes" id="UP000188929"/>
    </source>
</evidence>
<evidence type="ECO:0000256" key="2">
    <source>
        <dbReference type="ARBA" id="ARBA00022643"/>
    </source>
</evidence>
<dbReference type="EMBL" id="MOMC01000045">
    <property type="protein sequence ID" value="ONH27552.1"/>
    <property type="molecule type" value="Genomic_DNA"/>
</dbReference>
<evidence type="ECO:0000256" key="3">
    <source>
        <dbReference type="ARBA" id="ARBA00023002"/>
    </source>
</evidence>
<keyword evidence="3" id="KW-0560">Oxidoreductase</keyword>
<reference evidence="7" key="1">
    <citation type="submission" date="2016-10" db="EMBL/GenBank/DDBJ databases">
        <title>Frankia sp. NRRL B-16386 Genome sequencing.</title>
        <authorList>
            <person name="Ghodhbane-Gtari F."/>
            <person name="Swanson E."/>
            <person name="Gueddou A."/>
            <person name="Hezbri K."/>
            <person name="Ktari K."/>
            <person name="Nouioui I."/>
            <person name="Morris K."/>
            <person name="Simpson S."/>
            <person name="Abebe-Akele F."/>
            <person name="Thomas K."/>
            <person name="Gtari M."/>
            <person name="Tisa L.S."/>
        </authorList>
    </citation>
    <scope>NUCLEOTIDE SEQUENCE [LARGE SCALE GENOMIC DNA]</scope>
    <source>
        <strain evidence="7">NRRL B-16386</strain>
    </source>
</reference>
<evidence type="ECO:0000256" key="1">
    <source>
        <dbReference type="ARBA" id="ARBA00022630"/>
    </source>
</evidence>
<evidence type="ECO:0000256" key="4">
    <source>
        <dbReference type="ARBA" id="ARBA00023033"/>
    </source>
</evidence>
<proteinExistence type="predicted"/>
<dbReference type="PANTHER" id="PTHR42847:SF4">
    <property type="entry name" value="ALKANESULFONATE MONOOXYGENASE-RELATED"/>
    <property type="match status" value="1"/>
</dbReference>
<dbReference type="Gene3D" id="3.20.20.30">
    <property type="entry name" value="Luciferase-like domain"/>
    <property type="match status" value="1"/>
</dbReference>
<sequence length="369" mass="41244">MSGHAPAAGARHPLRFGVWALISGTWASLHHPDDPVDASWRRNRRQILEAEALGYDTTLVAQHTINPWSDELDGLEAWTASAALAEATERIEIITAIKPFLYHPVVLAKQALQIEEISQGRFAINLVNAWYKPEIEKAGLPFLEHDERYAYGREWLTVARSLLEGRRTTFHGRHFDVDGYLLRPEDRFRDRPRVYLGGESEPARALGASHADLFFINGQPIERVRAIVADVAGRARAGQPPLRFGLSAFVIARETEAEARDALAFAWEIAARDEPKVAEMLRHIDTRAVMFQTHAQFPAIGTNGGTAAGLVGTYDQVAERIRDFHAEGIETFMLQFQPFEPEMRRFAEHVIPRVRRLAPHAGGTPAVAS</sequence>
<dbReference type="OrthoDB" id="9814695at2"/>
<dbReference type="InterPro" id="IPR036661">
    <property type="entry name" value="Luciferase-like_sf"/>
</dbReference>
<dbReference type="GO" id="GO:0008726">
    <property type="term" value="F:alkanesulfonate monooxygenase activity"/>
    <property type="evidence" value="ECO:0007669"/>
    <property type="project" value="TreeGrafter"/>
</dbReference>
<keyword evidence="1" id="KW-0285">Flavoprotein</keyword>
<keyword evidence="4 6" id="KW-0503">Monooxygenase</keyword>
<dbReference type="Pfam" id="PF00296">
    <property type="entry name" value="Bac_luciferase"/>
    <property type="match status" value="1"/>
</dbReference>
<keyword evidence="2" id="KW-0288">FMN</keyword>
<dbReference type="Proteomes" id="UP000188929">
    <property type="component" value="Unassembled WGS sequence"/>
</dbReference>
<dbReference type="AlphaFoldDB" id="A0A1V2I7N9"/>
<comment type="caution">
    <text evidence="6">The sequence shown here is derived from an EMBL/GenBank/DDBJ whole genome shotgun (WGS) entry which is preliminary data.</text>
</comment>
<gene>
    <name evidence="6" type="ORF">BL253_21960</name>
</gene>
<dbReference type="SUPFAM" id="SSF51679">
    <property type="entry name" value="Bacterial luciferase-like"/>
    <property type="match status" value="1"/>
</dbReference>
<dbReference type="RefSeq" id="WP_076819061.1">
    <property type="nucleotide sequence ID" value="NZ_MOMC01000045.1"/>
</dbReference>
<dbReference type="InterPro" id="IPR050172">
    <property type="entry name" value="SsuD_RutA_monooxygenase"/>
</dbReference>
<accession>A0A1V2I7N9</accession>
<protein>
    <submittedName>
        <fullName evidence="6">Alkanesulfonate monooxygenase</fullName>
    </submittedName>
</protein>
<dbReference type="InterPro" id="IPR011251">
    <property type="entry name" value="Luciferase-like_dom"/>
</dbReference>
<evidence type="ECO:0000259" key="5">
    <source>
        <dbReference type="Pfam" id="PF00296"/>
    </source>
</evidence>
<name>A0A1V2I7N9_9ACTN</name>
<keyword evidence="7" id="KW-1185">Reference proteome</keyword>
<dbReference type="STRING" id="1834516.BL253_21960"/>